<comment type="subunit">
    <text evidence="8">May form a complex composed of at least the catalytic subunit CRK2 and a cyclin.</text>
</comment>
<evidence type="ECO:0000313" key="18">
    <source>
        <dbReference type="Proteomes" id="UP001642464"/>
    </source>
</evidence>
<dbReference type="PANTHER" id="PTHR24056:SF254">
    <property type="entry name" value="CYCLIN-DEPENDENT KINASE 2"/>
    <property type="match status" value="1"/>
</dbReference>
<comment type="caution">
    <text evidence="17">The sequence shown here is derived from an EMBL/GenBank/DDBJ whole genome shotgun (WGS) entry which is preliminary data.</text>
</comment>
<evidence type="ECO:0000256" key="15">
    <source>
        <dbReference type="RuleBase" id="RU000304"/>
    </source>
</evidence>
<feature type="domain" description="Protein kinase" evidence="16">
    <location>
        <begin position="36"/>
        <end position="309"/>
    </location>
</feature>
<organism evidence="17 18">
    <name type="scientific">Durusdinium trenchii</name>
    <dbReference type="NCBI Taxonomy" id="1381693"/>
    <lineage>
        <taxon>Eukaryota</taxon>
        <taxon>Sar</taxon>
        <taxon>Alveolata</taxon>
        <taxon>Dinophyceae</taxon>
        <taxon>Suessiales</taxon>
        <taxon>Symbiodiniaceae</taxon>
        <taxon>Durusdinium</taxon>
    </lineage>
</organism>
<gene>
    <name evidence="17" type="ORF">SCF082_LOCUS36440</name>
</gene>
<dbReference type="PANTHER" id="PTHR24056">
    <property type="entry name" value="CELL DIVISION PROTEIN KINASE"/>
    <property type="match status" value="1"/>
</dbReference>
<dbReference type="SMART" id="SM00220">
    <property type="entry name" value="S_TKc"/>
    <property type="match status" value="1"/>
</dbReference>
<evidence type="ECO:0000256" key="12">
    <source>
        <dbReference type="ARBA" id="ARBA00047811"/>
    </source>
</evidence>
<keyword evidence="3 15" id="KW-0723">Serine/threonine-protein kinase</keyword>
<dbReference type="InterPro" id="IPR017441">
    <property type="entry name" value="Protein_kinase_ATP_BS"/>
</dbReference>
<evidence type="ECO:0000256" key="6">
    <source>
        <dbReference type="ARBA" id="ARBA00022777"/>
    </source>
</evidence>
<evidence type="ECO:0000256" key="11">
    <source>
        <dbReference type="ARBA" id="ARBA00042858"/>
    </source>
</evidence>
<evidence type="ECO:0000256" key="4">
    <source>
        <dbReference type="ARBA" id="ARBA00022679"/>
    </source>
</evidence>
<keyword evidence="5 14" id="KW-0547">Nucleotide-binding</keyword>
<dbReference type="InterPro" id="IPR008271">
    <property type="entry name" value="Ser/Thr_kinase_AS"/>
</dbReference>
<comment type="catalytic activity">
    <reaction evidence="13">
        <text>L-seryl-[protein] + ATP = O-phospho-L-seryl-[protein] + ADP + H(+)</text>
        <dbReference type="Rhea" id="RHEA:17989"/>
        <dbReference type="Rhea" id="RHEA-COMP:9863"/>
        <dbReference type="Rhea" id="RHEA-COMP:11604"/>
        <dbReference type="ChEBI" id="CHEBI:15378"/>
        <dbReference type="ChEBI" id="CHEBI:29999"/>
        <dbReference type="ChEBI" id="CHEBI:30616"/>
        <dbReference type="ChEBI" id="CHEBI:83421"/>
        <dbReference type="ChEBI" id="CHEBI:456216"/>
        <dbReference type="EC" id="2.7.11.22"/>
    </reaction>
</comment>
<dbReference type="PROSITE" id="PS00107">
    <property type="entry name" value="PROTEIN_KINASE_ATP"/>
    <property type="match status" value="1"/>
</dbReference>
<dbReference type="InterPro" id="IPR050108">
    <property type="entry name" value="CDK"/>
</dbReference>
<evidence type="ECO:0000256" key="3">
    <source>
        <dbReference type="ARBA" id="ARBA00022527"/>
    </source>
</evidence>
<dbReference type="EC" id="2.7.11.22" evidence="2"/>
<evidence type="ECO:0000256" key="9">
    <source>
        <dbReference type="ARBA" id="ARBA00039612"/>
    </source>
</evidence>
<name>A0ABP0PG79_9DINO</name>
<dbReference type="EMBL" id="CAXAMM010035891">
    <property type="protein sequence ID" value="CAK9075028.1"/>
    <property type="molecule type" value="Genomic_DNA"/>
</dbReference>
<dbReference type="PROSITE" id="PS00108">
    <property type="entry name" value="PROTEIN_KINASE_ST"/>
    <property type="match status" value="1"/>
</dbReference>
<dbReference type="SUPFAM" id="SSF56112">
    <property type="entry name" value="Protein kinase-like (PK-like)"/>
    <property type="match status" value="1"/>
</dbReference>
<evidence type="ECO:0000256" key="10">
    <source>
        <dbReference type="ARBA" id="ARBA00041902"/>
    </source>
</evidence>
<evidence type="ECO:0000256" key="13">
    <source>
        <dbReference type="ARBA" id="ARBA00048367"/>
    </source>
</evidence>
<comment type="catalytic activity">
    <reaction evidence="12">
        <text>L-threonyl-[protein] + ATP = O-phospho-L-threonyl-[protein] + ADP + H(+)</text>
        <dbReference type="Rhea" id="RHEA:46608"/>
        <dbReference type="Rhea" id="RHEA-COMP:11060"/>
        <dbReference type="Rhea" id="RHEA-COMP:11605"/>
        <dbReference type="ChEBI" id="CHEBI:15378"/>
        <dbReference type="ChEBI" id="CHEBI:30013"/>
        <dbReference type="ChEBI" id="CHEBI:30616"/>
        <dbReference type="ChEBI" id="CHEBI:61977"/>
        <dbReference type="ChEBI" id="CHEBI:456216"/>
        <dbReference type="EC" id="2.7.11.22"/>
    </reaction>
</comment>
<accession>A0ABP0PG79</accession>
<evidence type="ECO:0000313" key="17">
    <source>
        <dbReference type="EMBL" id="CAK9075028.1"/>
    </source>
</evidence>
<dbReference type="Pfam" id="PF00069">
    <property type="entry name" value="Pkinase"/>
    <property type="match status" value="1"/>
</dbReference>
<dbReference type="InterPro" id="IPR011009">
    <property type="entry name" value="Kinase-like_dom_sf"/>
</dbReference>
<keyword evidence="18" id="KW-1185">Reference proteome</keyword>
<evidence type="ECO:0000256" key="2">
    <source>
        <dbReference type="ARBA" id="ARBA00012425"/>
    </source>
</evidence>
<dbReference type="InterPro" id="IPR000719">
    <property type="entry name" value="Prot_kinase_dom"/>
</dbReference>
<dbReference type="Gene3D" id="1.10.510.10">
    <property type="entry name" value="Transferase(Phosphotransferase) domain 1"/>
    <property type="match status" value="1"/>
</dbReference>
<evidence type="ECO:0000256" key="1">
    <source>
        <dbReference type="ARBA" id="ARBA00006485"/>
    </source>
</evidence>
<proteinExistence type="inferred from homology"/>
<protein>
    <recommendedName>
        <fullName evidence="9">Cyclin-dependent kinase 2 homolog</fullName>
        <ecNumber evidence="2">2.7.11.22</ecNumber>
    </recommendedName>
    <alternativeName>
        <fullName evidence="10">Cell division control protein 2 homolog</fullName>
    </alternativeName>
    <alternativeName>
        <fullName evidence="11">cdc2-related kinase 2</fullName>
    </alternativeName>
</protein>
<keyword evidence="6 17" id="KW-0418">Kinase</keyword>
<dbReference type="Proteomes" id="UP001642464">
    <property type="component" value="Unassembled WGS sequence"/>
</dbReference>
<evidence type="ECO:0000259" key="16">
    <source>
        <dbReference type="PROSITE" id="PS50011"/>
    </source>
</evidence>
<evidence type="ECO:0000256" key="7">
    <source>
        <dbReference type="ARBA" id="ARBA00022840"/>
    </source>
</evidence>
<dbReference type="GO" id="GO:0016301">
    <property type="term" value="F:kinase activity"/>
    <property type="evidence" value="ECO:0007669"/>
    <property type="project" value="UniProtKB-KW"/>
</dbReference>
<keyword evidence="4" id="KW-0808">Transferase</keyword>
<evidence type="ECO:0000256" key="8">
    <source>
        <dbReference type="ARBA" id="ARBA00038543"/>
    </source>
</evidence>
<sequence>MNTGSAVQFVDKQLVEKYPELQLLKDKNGLGLWGNYVVLEEIGKGVYGSVWRAVGCSSQQMFAIKKMHTDQVWQENEIHSTQREISFLQSLKHQNIVQLKDVLTLGFQDVRPVFELLKCDLGEVLKDLKRNGQMMCMEDLRRYSSDRLEGLYACHARSVMHRDLKAQNLLLTHEGSLKIAGFRLAREMVVPNPSHSTDVVTLWYRAPEMFLGAQNYGCEIDCWSAGCVMAEMATNRPLFPGDCEVDTLFKIFRLLGSPSDTHWPGGMALRHWRGRYPKWQDTGLKPLFDRRPELQGEWRPSPAALVLVP</sequence>
<comment type="similarity">
    <text evidence="1">Belongs to the protein kinase superfamily. CMGC Ser/Thr protein kinase family. CDC2/CDKX subfamily.</text>
</comment>
<dbReference type="PROSITE" id="PS50011">
    <property type="entry name" value="PROTEIN_KINASE_DOM"/>
    <property type="match status" value="1"/>
</dbReference>
<evidence type="ECO:0000256" key="14">
    <source>
        <dbReference type="PROSITE-ProRule" id="PRU10141"/>
    </source>
</evidence>
<feature type="binding site" evidence="14">
    <location>
        <position position="66"/>
    </location>
    <ligand>
        <name>ATP</name>
        <dbReference type="ChEBI" id="CHEBI:30616"/>
    </ligand>
</feature>
<evidence type="ECO:0000256" key="5">
    <source>
        <dbReference type="ARBA" id="ARBA00022741"/>
    </source>
</evidence>
<dbReference type="Gene3D" id="3.30.200.20">
    <property type="entry name" value="Phosphorylase Kinase, domain 1"/>
    <property type="match status" value="1"/>
</dbReference>
<keyword evidence="7 14" id="KW-0067">ATP-binding</keyword>
<reference evidence="17 18" key="1">
    <citation type="submission" date="2024-02" db="EMBL/GenBank/DDBJ databases">
        <authorList>
            <person name="Chen Y."/>
            <person name="Shah S."/>
            <person name="Dougan E. K."/>
            <person name="Thang M."/>
            <person name="Chan C."/>
        </authorList>
    </citation>
    <scope>NUCLEOTIDE SEQUENCE [LARGE SCALE GENOMIC DNA]</scope>
</reference>